<organism evidence="1">
    <name type="scientific">Rhizophora mucronata</name>
    <name type="common">Asiatic mangrove</name>
    <dbReference type="NCBI Taxonomy" id="61149"/>
    <lineage>
        <taxon>Eukaryota</taxon>
        <taxon>Viridiplantae</taxon>
        <taxon>Streptophyta</taxon>
        <taxon>Embryophyta</taxon>
        <taxon>Tracheophyta</taxon>
        <taxon>Spermatophyta</taxon>
        <taxon>Magnoliopsida</taxon>
        <taxon>eudicotyledons</taxon>
        <taxon>Gunneridae</taxon>
        <taxon>Pentapetalae</taxon>
        <taxon>rosids</taxon>
        <taxon>fabids</taxon>
        <taxon>Malpighiales</taxon>
        <taxon>Rhizophoraceae</taxon>
        <taxon>Rhizophora</taxon>
    </lineage>
</organism>
<accession>A0A2P2L138</accession>
<sequence length="43" mass="4839">MLFSLCFPFVRRQKGCILSQCFNTTVISSSSETHGVSLYLSCF</sequence>
<dbReference type="EMBL" id="GGEC01031191">
    <property type="protein sequence ID" value="MBX11675.1"/>
    <property type="molecule type" value="Transcribed_RNA"/>
</dbReference>
<dbReference type="AlphaFoldDB" id="A0A2P2L138"/>
<evidence type="ECO:0000313" key="1">
    <source>
        <dbReference type="EMBL" id="MBX11675.1"/>
    </source>
</evidence>
<reference evidence="1" key="1">
    <citation type="submission" date="2018-02" db="EMBL/GenBank/DDBJ databases">
        <title>Rhizophora mucronata_Transcriptome.</title>
        <authorList>
            <person name="Meera S.P."/>
            <person name="Sreeshan A."/>
            <person name="Augustine A."/>
        </authorList>
    </citation>
    <scope>NUCLEOTIDE SEQUENCE</scope>
    <source>
        <tissue evidence="1">Leaf</tissue>
    </source>
</reference>
<name>A0A2P2L138_RHIMU</name>
<proteinExistence type="predicted"/>
<protein>
    <submittedName>
        <fullName evidence="1">Uncharacterized protein MANES_02G075700</fullName>
    </submittedName>
</protein>